<accession>A0AAD1UJ79</accession>
<evidence type="ECO:0000256" key="3">
    <source>
        <dbReference type="SAM" id="Phobius"/>
    </source>
</evidence>
<keyword evidence="5" id="KW-1185">Reference proteome</keyword>
<gene>
    <name evidence="4" type="ORF">ECRASSUSDP1_LOCUS11082</name>
</gene>
<evidence type="ECO:0000313" key="4">
    <source>
        <dbReference type="EMBL" id="CAI2369779.1"/>
    </source>
</evidence>
<keyword evidence="1" id="KW-0175">Coiled coil</keyword>
<feature type="coiled-coil region" evidence="1">
    <location>
        <begin position="290"/>
        <end position="378"/>
    </location>
</feature>
<reference evidence="4" key="1">
    <citation type="submission" date="2023-07" db="EMBL/GenBank/DDBJ databases">
        <authorList>
            <consortium name="AG Swart"/>
            <person name="Singh M."/>
            <person name="Singh A."/>
            <person name="Seah K."/>
            <person name="Emmerich C."/>
        </authorList>
    </citation>
    <scope>NUCLEOTIDE SEQUENCE</scope>
    <source>
        <strain evidence="4">DP1</strain>
    </source>
</reference>
<keyword evidence="3" id="KW-0812">Transmembrane</keyword>
<feature type="region of interest" description="Disordered" evidence="2">
    <location>
        <begin position="44"/>
        <end position="63"/>
    </location>
</feature>
<protein>
    <submittedName>
        <fullName evidence="4">Uncharacterized protein</fullName>
    </submittedName>
</protein>
<keyword evidence="3" id="KW-1133">Transmembrane helix</keyword>
<feature type="region of interest" description="Disordered" evidence="2">
    <location>
        <begin position="1"/>
        <end position="27"/>
    </location>
</feature>
<name>A0AAD1UJ79_EUPCR</name>
<feature type="compositionally biased region" description="Polar residues" evidence="2">
    <location>
        <begin position="9"/>
        <end position="21"/>
    </location>
</feature>
<comment type="caution">
    <text evidence="4">The sequence shown here is derived from an EMBL/GenBank/DDBJ whole genome shotgun (WGS) entry which is preliminary data.</text>
</comment>
<evidence type="ECO:0000256" key="2">
    <source>
        <dbReference type="SAM" id="MobiDB-lite"/>
    </source>
</evidence>
<evidence type="ECO:0000256" key="1">
    <source>
        <dbReference type="SAM" id="Coils"/>
    </source>
</evidence>
<feature type="transmembrane region" description="Helical" evidence="3">
    <location>
        <begin position="385"/>
        <end position="403"/>
    </location>
</feature>
<sequence length="412" mass="49045">MSESKENNEAANVSFNKQRSSPKAKLDHISEEVKELEDNYIQIKESDAKEFQDQENEDRSLQDSIKELEGRIKLEHDLADREKKELEKSKVIFEENLKKIAGEKADHEKQTSKQIELYQLSIEELKQKDAQIQEKIDKDKEEINKIQEELAKLAKEEALLDYSKKKKQLLKEIAELEERCDAEEKLQNQEQCYLRQLNETFENEKKSFQCRISEEKEKYYKAKDLSLKKSLEAKDKIKSLEDELVKAKSIKLQKQDHYNELTEKKGERLSQLEKNTENYREGFESDDSRITEINKDIHDYDIKISELNEKIKCIRHDINECEESIGQKKKLENFELEQEVEKFKELLDHKKEELKSRFEDLKEKEINAKKNYLQAKKKNEQRNNLYILVICIFILLVVGSIPIKRFYAMLFH</sequence>
<organism evidence="4 5">
    <name type="scientific">Euplotes crassus</name>
    <dbReference type="NCBI Taxonomy" id="5936"/>
    <lineage>
        <taxon>Eukaryota</taxon>
        <taxon>Sar</taxon>
        <taxon>Alveolata</taxon>
        <taxon>Ciliophora</taxon>
        <taxon>Intramacronucleata</taxon>
        <taxon>Spirotrichea</taxon>
        <taxon>Hypotrichia</taxon>
        <taxon>Euplotida</taxon>
        <taxon>Euplotidae</taxon>
        <taxon>Moneuplotes</taxon>
    </lineage>
</organism>
<proteinExistence type="predicted"/>
<dbReference type="EMBL" id="CAMPGE010010935">
    <property type="protein sequence ID" value="CAI2369779.1"/>
    <property type="molecule type" value="Genomic_DNA"/>
</dbReference>
<evidence type="ECO:0000313" key="5">
    <source>
        <dbReference type="Proteomes" id="UP001295684"/>
    </source>
</evidence>
<keyword evidence="3" id="KW-0472">Membrane</keyword>
<dbReference type="AlphaFoldDB" id="A0AAD1UJ79"/>
<dbReference type="Proteomes" id="UP001295684">
    <property type="component" value="Unassembled WGS sequence"/>
</dbReference>